<reference evidence="2" key="1">
    <citation type="journal article" date="2018" name="DNA Res.">
        <title>Multiple hybrid de novo genome assembly of finger millet, an orphan allotetraploid crop.</title>
        <authorList>
            <person name="Hatakeyama M."/>
            <person name="Aluri S."/>
            <person name="Balachadran M.T."/>
            <person name="Sivarajan S.R."/>
            <person name="Patrignani A."/>
            <person name="Gruter S."/>
            <person name="Poveda L."/>
            <person name="Shimizu-Inatsugi R."/>
            <person name="Baeten J."/>
            <person name="Francoijs K.J."/>
            <person name="Nataraja K.N."/>
            <person name="Reddy Y.A.N."/>
            <person name="Phadnis S."/>
            <person name="Ravikumar R.L."/>
            <person name="Schlapbach R."/>
            <person name="Sreeman S.M."/>
            <person name="Shimizu K.K."/>
        </authorList>
    </citation>
    <scope>NUCLEOTIDE SEQUENCE</scope>
</reference>
<protein>
    <submittedName>
        <fullName evidence="2">Uncharacterized protein</fullName>
    </submittedName>
</protein>
<feature type="region of interest" description="Disordered" evidence="1">
    <location>
        <begin position="1"/>
        <end position="27"/>
    </location>
</feature>
<evidence type="ECO:0000256" key="1">
    <source>
        <dbReference type="SAM" id="MobiDB-lite"/>
    </source>
</evidence>
<dbReference type="AlphaFoldDB" id="A0AAV5DYJ1"/>
<reference evidence="2" key="2">
    <citation type="submission" date="2021-12" db="EMBL/GenBank/DDBJ databases">
        <title>Resequencing data analysis of finger millet.</title>
        <authorList>
            <person name="Hatakeyama M."/>
            <person name="Aluri S."/>
            <person name="Balachadran M.T."/>
            <person name="Sivarajan S.R."/>
            <person name="Poveda L."/>
            <person name="Shimizu-Inatsugi R."/>
            <person name="Schlapbach R."/>
            <person name="Sreeman S.M."/>
            <person name="Shimizu K.K."/>
        </authorList>
    </citation>
    <scope>NUCLEOTIDE SEQUENCE</scope>
</reference>
<dbReference type="EMBL" id="BQKI01000072">
    <property type="protein sequence ID" value="GJN16063.1"/>
    <property type="molecule type" value="Genomic_DNA"/>
</dbReference>
<dbReference type="Proteomes" id="UP001054889">
    <property type="component" value="Unassembled WGS sequence"/>
</dbReference>
<comment type="caution">
    <text evidence="2">The sequence shown here is derived from an EMBL/GenBank/DDBJ whole genome shotgun (WGS) entry which is preliminary data.</text>
</comment>
<sequence>MGRVPSCAASAPRIGRAHKRGSKLPHPRDIFYAGRDGACVGQHSSIGNGKRVVLRIQAQRKRGSARPGSLAVR</sequence>
<proteinExistence type="predicted"/>
<organism evidence="2 3">
    <name type="scientific">Eleusine coracana subsp. coracana</name>
    <dbReference type="NCBI Taxonomy" id="191504"/>
    <lineage>
        <taxon>Eukaryota</taxon>
        <taxon>Viridiplantae</taxon>
        <taxon>Streptophyta</taxon>
        <taxon>Embryophyta</taxon>
        <taxon>Tracheophyta</taxon>
        <taxon>Spermatophyta</taxon>
        <taxon>Magnoliopsida</taxon>
        <taxon>Liliopsida</taxon>
        <taxon>Poales</taxon>
        <taxon>Poaceae</taxon>
        <taxon>PACMAD clade</taxon>
        <taxon>Chloridoideae</taxon>
        <taxon>Cynodonteae</taxon>
        <taxon>Eleusininae</taxon>
        <taxon>Eleusine</taxon>
    </lineage>
</organism>
<accession>A0AAV5DYJ1</accession>
<keyword evidence="3" id="KW-1185">Reference proteome</keyword>
<gene>
    <name evidence="2" type="primary">gb03013</name>
    <name evidence="2" type="ORF">PR202_gb03013</name>
</gene>
<evidence type="ECO:0000313" key="2">
    <source>
        <dbReference type="EMBL" id="GJN16063.1"/>
    </source>
</evidence>
<feature type="compositionally biased region" description="Basic residues" evidence="1">
    <location>
        <begin position="15"/>
        <end position="25"/>
    </location>
</feature>
<evidence type="ECO:0000313" key="3">
    <source>
        <dbReference type="Proteomes" id="UP001054889"/>
    </source>
</evidence>
<name>A0AAV5DYJ1_ELECO</name>